<dbReference type="Proteomes" id="UP001145353">
    <property type="component" value="Unassembled WGS sequence"/>
</dbReference>
<dbReference type="PANTHER" id="PTHR30069:SF53">
    <property type="entry name" value="COLICIN I RECEPTOR-RELATED"/>
    <property type="match status" value="1"/>
</dbReference>
<reference evidence="15" key="1">
    <citation type="submission" date="2021-07" db="EMBL/GenBank/DDBJ databases">
        <authorList>
            <person name="Luelf R.H."/>
        </authorList>
    </citation>
    <scope>NUCLEOTIDE SEQUENCE</scope>
    <source>
        <strain evidence="15">TMW 2.2304</strain>
    </source>
</reference>
<dbReference type="InterPro" id="IPR039426">
    <property type="entry name" value="TonB-dep_rcpt-like"/>
</dbReference>
<organism evidence="15 16">
    <name type="scientific">Chromohalobacter moromii</name>
    <dbReference type="NCBI Taxonomy" id="2860329"/>
    <lineage>
        <taxon>Bacteria</taxon>
        <taxon>Pseudomonadati</taxon>
        <taxon>Pseudomonadota</taxon>
        <taxon>Gammaproteobacteria</taxon>
        <taxon>Oceanospirillales</taxon>
        <taxon>Halomonadaceae</taxon>
        <taxon>Chromohalobacter</taxon>
    </lineage>
</organism>
<keyword evidence="9 10" id="KW-0998">Cell outer membrane</keyword>
<evidence type="ECO:0000256" key="10">
    <source>
        <dbReference type="PROSITE-ProRule" id="PRU01360"/>
    </source>
</evidence>
<dbReference type="InterPro" id="IPR012910">
    <property type="entry name" value="Plug_dom"/>
</dbReference>
<keyword evidence="7 11" id="KW-0798">TonB box</keyword>
<comment type="caution">
    <text evidence="15">The sequence shown here is derived from an EMBL/GenBank/DDBJ whole genome shotgun (WGS) entry which is preliminary data.</text>
</comment>
<evidence type="ECO:0000256" key="12">
    <source>
        <dbReference type="SAM" id="SignalP"/>
    </source>
</evidence>
<reference evidence="15" key="2">
    <citation type="journal article" date="2022" name="Syst. Appl. Microbiol.">
        <title>Chromohalobacter moromii sp. nov., a moderately halophilic bacterium isolated from lupine-based moromi fermentation.</title>
        <authorList>
            <person name="Lulf R.H."/>
            <person name="Hilgarth M."/>
            <person name="Ehrmann M.A."/>
        </authorList>
    </citation>
    <scope>NUCLEOTIDE SEQUENCE</scope>
    <source>
        <strain evidence="15">TMW 2.2304</strain>
    </source>
</reference>
<dbReference type="SUPFAM" id="SSF56935">
    <property type="entry name" value="Porins"/>
    <property type="match status" value="1"/>
</dbReference>
<evidence type="ECO:0000256" key="3">
    <source>
        <dbReference type="ARBA" id="ARBA00022452"/>
    </source>
</evidence>
<evidence type="ECO:0000256" key="11">
    <source>
        <dbReference type="RuleBase" id="RU003357"/>
    </source>
</evidence>
<evidence type="ECO:0000313" key="16">
    <source>
        <dbReference type="Proteomes" id="UP001145353"/>
    </source>
</evidence>
<dbReference type="Gene3D" id="2.170.130.10">
    <property type="entry name" value="TonB-dependent receptor, plug domain"/>
    <property type="match status" value="1"/>
</dbReference>
<sequence length="614" mass="67926">MLHKKNLLWLALVMAGSAQAQGDQRLSDLQVTANRLPQSQSDVLASTTVIDRDDIERSQAGSIIDLLQGRAGIEIAQNGPPGTLSSLFMRGTQSDHSLVLVDGVRINSATSGGASLEMLPLEAIERVEIVRGPRAAAYGADAIGGVIQVFTRHGTASGTQGGLKASTGSDSTQRQSAWVATGDDDTRLNASLFHRDGDGFNAKQADDSGERDGFEREGAQLGLSHRVNDDVEVSVNALRQNFENEYDNCSFPASQDCVTKGYLQSFGGQLDVQLQPDWQMLITAGHFDEQREERYSGERQSLTETHRDEVGLQHRFTRDNGVDVLGVDYRHDNIDFNNRAGESYQKDSRENYGIYGMMQRTYGAHELSGSLRYDDDSLFGNKATGNAAYAYQITQNQRLGVSYGTAFKAPSLSDMYGTYNPNPDLDAEESKSLEAFWAFSQGDWKTRVTAFQNRIEDMIVYTGASPNGTYRNIDEARIRGLELSGGWHGERLVTQLSITFQDPEVRSWSDNYAGISVGDRLLNRSEHYARLDTDYKINNEWSVGSTLWAFSERTSYGGQEVGGYGVVDLRTAWQVTSMVELSAKVENAFDKEYQLVDGYNTQDRYVEGGVTLRF</sequence>
<dbReference type="PROSITE" id="PS52016">
    <property type="entry name" value="TONB_DEPENDENT_REC_3"/>
    <property type="match status" value="1"/>
</dbReference>
<evidence type="ECO:0000256" key="8">
    <source>
        <dbReference type="ARBA" id="ARBA00023136"/>
    </source>
</evidence>
<dbReference type="PANTHER" id="PTHR30069">
    <property type="entry name" value="TONB-DEPENDENT OUTER MEMBRANE RECEPTOR"/>
    <property type="match status" value="1"/>
</dbReference>
<evidence type="ECO:0000256" key="1">
    <source>
        <dbReference type="ARBA" id="ARBA00004571"/>
    </source>
</evidence>
<evidence type="ECO:0000256" key="5">
    <source>
        <dbReference type="ARBA" id="ARBA00022729"/>
    </source>
</evidence>
<accession>A0A9X3AW94</accession>
<keyword evidence="2 10" id="KW-0813">Transport</keyword>
<keyword evidence="5 12" id="KW-0732">Signal</keyword>
<dbReference type="InterPro" id="IPR037066">
    <property type="entry name" value="Plug_dom_sf"/>
</dbReference>
<dbReference type="InterPro" id="IPR036942">
    <property type="entry name" value="Beta-barrel_TonB_sf"/>
</dbReference>
<keyword evidence="8 10" id="KW-0472">Membrane</keyword>
<dbReference type="InterPro" id="IPR000531">
    <property type="entry name" value="Beta-barrel_TonB"/>
</dbReference>
<keyword evidence="16" id="KW-1185">Reference proteome</keyword>
<dbReference type="EMBL" id="JAHXDE010000001">
    <property type="protein sequence ID" value="MCT8503937.1"/>
    <property type="molecule type" value="Genomic_DNA"/>
</dbReference>
<dbReference type="AlphaFoldDB" id="A0A9X3AW94"/>
<keyword evidence="6" id="KW-0406">Ion transport</keyword>
<keyword evidence="4 10" id="KW-0812">Transmembrane</keyword>
<dbReference type="RefSeq" id="WP_246894834.1">
    <property type="nucleotide sequence ID" value="NZ_JAHXDE010000001.1"/>
</dbReference>
<evidence type="ECO:0000256" key="7">
    <source>
        <dbReference type="ARBA" id="ARBA00023077"/>
    </source>
</evidence>
<dbReference type="GO" id="GO:0006811">
    <property type="term" value="P:monoatomic ion transport"/>
    <property type="evidence" value="ECO:0007669"/>
    <property type="project" value="UniProtKB-KW"/>
</dbReference>
<feature type="signal peptide" evidence="12">
    <location>
        <begin position="1"/>
        <end position="20"/>
    </location>
</feature>
<feature type="domain" description="TonB-dependent receptor plug" evidence="14">
    <location>
        <begin position="40"/>
        <end position="146"/>
    </location>
</feature>
<dbReference type="Gene3D" id="2.40.170.20">
    <property type="entry name" value="TonB-dependent receptor, beta-barrel domain"/>
    <property type="match status" value="1"/>
</dbReference>
<protein>
    <submittedName>
        <fullName evidence="15">TonB-dependent receptor</fullName>
    </submittedName>
</protein>
<feature type="chain" id="PRO_5041000903" evidence="12">
    <location>
        <begin position="21"/>
        <end position="614"/>
    </location>
</feature>
<evidence type="ECO:0000256" key="2">
    <source>
        <dbReference type="ARBA" id="ARBA00022448"/>
    </source>
</evidence>
<comment type="subcellular location">
    <subcellularLocation>
        <location evidence="1 10">Cell outer membrane</location>
        <topology evidence="1 10">Multi-pass membrane protein</topology>
    </subcellularLocation>
</comment>
<dbReference type="Pfam" id="PF00593">
    <property type="entry name" value="TonB_dep_Rec_b-barrel"/>
    <property type="match status" value="1"/>
</dbReference>
<dbReference type="CDD" id="cd01347">
    <property type="entry name" value="ligand_gated_channel"/>
    <property type="match status" value="1"/>
</dbReference>
<evidence type="ECO:0000259" key="14">
    <source>
        <dbReference type="Pfam" id="PF07715"/>
    </source>
</evidence>
<feature type="domain" description="TonB-dependent receptor-like beta-barrel" evidence="13">
    <location>
        <begin position="168"/>
        <end position="587"/>
    </location>
</feature>
<name>A0A9X3AW94_9GAMM</name>
<evidence type="ECO:0000313" key="15">
    <source>
        <dbReference type="EMBL" id="MCT8503937.1"/>
    </source>
</evidence>
<evidence type="ECO:0000256" key="4">
    <source>
        <dbReference type="ARBA" id="ARBA00022692"/>
    </source>
</evidence>
<proteinExistence type="inferred from homology"/>
<keyword evidence="3 10" id="KW-1134">Transmembrane beta strand</keyword>
<evidence type="ECO:0000259" key="13">
    <source>
        <dbReference type="Pfam" id="PF00593"/>
    </source>
</evidence>
<comment type="similarity">
    <text evidence="10 11">Belongs to the TonB-dependent receptor family.</text>
</comment>
<keyword evidence="15" id="KW-0675">Receptor</keyword>
<dbReference type="GO" id="GO:0015889">
    <property type="term" value="P:cobalamin transport"/>
    <property type="evidence" value="ECO:0007669"/>
    <property type="project" value="TreeGrafter"/>
</dbReference>
<evidence type="ECO:0000256" key="9">
    <source>
        <dbReference type="ARBA" id="ARBA00023237"/>
    </source>
</evidence>
<dbReference type="Pfam" id="PF07715">
    <property type="entry name" value="Plug"/>
    <property type="match status" value="1"/>
</dbReference>
<gene>
    <name evidence="15" type="ORF">KZO87_00910</name>
</gene>
<dbReference type="GO" id="GO:0009279">
    <property type="term" value="C:cell outer membrane"/>
    <property type="evidence" value="ECO:0007669"/>
    <property type="project" value="UniProtKB-SubCell"/>
</dbReference>
<evidence type="ECO:0000256" key="6">
    <source>
        <dbReference type="ARBA" id="ARBA00023065"/>
    </source>
</evidence>